<dbReference type="EMBL" id="VBPA01000133">
    <property type="protein sequence ID" value="TMQ71319.1"/>
    <property type="molecule type" value="Genomic_DNA"/>
</dbReference>
<feature type="compositionally biased region" description="Basic and acidic residues" evidence="1">
    <location>
        <begin position="39"/>
        <end position="50"/>
    </location>
</feature>
<feature type="region of interest" description="Disordered" evidence="1">
    <location>
        <begin position="1"/>
        <end position="126"/>
    </location>
</feature>
<name>A0A538U6J6_UNCEI</name>
<evidence type="ECO:0000313" key="3">
    <source>
        <dbReference type="Proteomes" id="UP000319836"/>
    </source>
</evidence>
<sequence length="262" mass="28307">MPTEPESVERPEGLEIRPSGPSATPASGRPEWLVGAGDVLEKEDERDPGPRRPAIGDVPPERGSLRVVQGDKPEPPRSWSAAASSVPKLSIVPNRVRPADGAEESVPEPDFRSMPALPGEDPAPERPAAPAFRPLDEPWHLVWLETFVTNRAAQAAAVVGLLAVAAIFFWPRHGLNGASLGSILRHPERYQGRVVTVHGEVLESFEVGLGHAFRLRQGRDVVVVYSTLRQPRLHQRVEIVGTVSTGYLDGAPRVAIFEGAAP</sequence>
<accession>A0A538U6J6</accession>
<dbReference type="Proteomes" id="UP000319836">
    <property type="component" value="Unassembled WGS sequence"/>
</dbReference>
<organism evidence="2 3">
    <name type="scientific">Eiseniibacteriota bacterium</name>
    <dbReference type="NCBI Taxonomy" id="2212470"/>
    <lineage>
        <taxon>Bacteria</taxon>
        <taxon>Candidatus Eiseniibacteriota</taxon>
    </lineage>
</organism>
<protein>
    <submittedName>
        <fullName evidence="2">Uncharacterized protein</fullName>
    </submittedName>
</protein>
<gene>
    <name evidence="2" type="ORF">E6K80_06010</name>
</gene>
<evidence type="ECO:0000313" key="2">
    <source>
        <dbReference type="EMBL" id="TMQ71319.1"/>
    </source>
</evidence>
<reference evidence="2 3" key="1">
    <citation type="journal article" date="2019" name="Nat. Microbiol.">
        <title>Mediterranean grassland soil C-N compound turnover is dependent on rainfall and depth, and is mediated by genomically divergent microorganisms.</title>
        <authorList>
            <person name="Diamond S."/>
            <person name="Andeer P.F."/>
            <person name="Li Z."/>
            <person name="Crits-Christoph A."/>
            <person name="Burstein D."/>
            <person name="Anantharaman K."/>
            <person name="Lane K.R."/>
            <person name="Thomas B.C."/>
            <person name="Pan C."/>
            <person name="Northen T.R."/>
            <person name="Banfield J.F."/>
        </authorList>
    </citation>
    <scope>NUCLEOTIDE SEQUENCE [LARGE SCALE GENOMIC DNA]</scope>
    <source>
        <strain evidence="2">WS_10</strain>
    </source>
</reference>
<feature type="compositionally biased region" description="Basic and acidic residues" evidence="1">
    <location>
        <begin position="59"/>
        <end position="75"/>
    </location>
</feature>
<comment type="caution">
    <text evidence="2">The sequence shown here is derived from an EMBL/GenBank/DDBJ whole genome shotgun (WGS) entry which is preliminary data.</text>
</comment>
<proteinExistence type="predicted"/>
<dbReference type="AlphaFoldDB" id="A0A538U6J6"/>
<evidence type="ECO:0000256" key="1">
    <source>
        <dbReference type="SAM" id="MobiDB-lite"/>
    </source>
</evidence>